<dbReference type="GeneID" id="78509523"/>
<sequence>MIFTSLSDRDVAALIQAIKEFLQNPDFAIPILGRYKNEENVEDRLNGAQYILYSYRGRRASKYSIHLRFSETHLHLIRLCINGSRHHNLDGTVVGVNDLHVYKHHEDTGDIESYAYSLDATPFSDIQGLSEALDKFMEYTINH</sequence>
<evidence type="ECO:0000313" key="1">
    <source>
        <dbReference type="EMBL" id="MEE6715296.1"/>
    </source>
</evidence>
<keyword evidence="2" id="KW-1185">Reference proteome</keyword>
<organism evidence="1 2">
    <name type="scientific">Schleiferilactobacillus harbinensis</name>
    <dbReference type="NCBI Taxonomy" id="304207"/>
    <lineage>
        <taxon>Bacteria</taxon>
        <taxon>Bacillati</taxon>
        <taxon>Bacillota</taxon>
        <taxon>Bacilli</taxon>
        <taxon>Lactobacillales</taxon>
        <taxon>Lactobacillaceae</taxon>
        <taxon>Schleiferilactobacillus</taxon>
    </lineage>
</organism>
<evidence type="ECO:0000313" key="2">
    <source>
        <dbReference type="Proteomes" id="UP001330016"/>
    </source>
</evidence>
<accession>A0ABU7SY70</accession>
<dbReference type="Proteomes" id="UP001330016">
    <property type="component" value="Unassembled WGS sequence"/>
</dbReference>
<dbReference type="Pfam" id="PF22398">
    <property type="entry name" value="DUF6978"/>
    <property type="match status" value="1"/>
</dbReference>
<reference evidence="1 2" key="1">
    <citation type="submission" date="2023-02" db="EMBL/GenBank/DDBJ databases">
        <title>The predominant lactic acid bacteria and yeasts involved in the spontaneous fermentation of millet during the production of the traditional porridge Hausa koko in Ghana.</title>
        <authorList>
            <person name="Atter A."/>
            <person name="Diaz M."/>
        </authorList>
    </citation>
    <scope>NUCLEOTIDE SEQUENCE [LARGE SCALE GENOMIC DNA]</scope>
    <source>
        <strain evidence="1 2">FI11640</strain>
    </source>
</reference>
<dbReference type="InterPro" id="IPR053916">
    <property type="entry name" value="DUF6978"/>
</dbReference>
<dbReference type="EMBL" id="JAQSGK010000011">
    <property type="protein sequence ID" value="MEE6715296.1"/>
    <property type="molecule type" value="Genomic_DNA"/>
</dbReference>
<protein>
    <submittedName>
        <fullName evidence="1">Uncharacterized protein</fullName>
    </submittedName>
</protein>
<name>A0ABU7SY70_9LACO</name>
<gene>
    <name evidence="1" type="ORF">PS435_05425</name>
</gene>
<dbReference type="RefSeq" id="WP_146994577.1">
    <property type="nucleotide sequence ID" value="NZ_BJTX01000030.1"/>
</dbReference>
<comment type="caution">
    <text evidence="1">The sequence shown here is derived from an EMBL/GenBank/DDBJ whole genome shotgun (WGS) entry which is preliminary data.</text>
</comment>
<proteinExistence type="predicted"/>